<keyword evidence="10" id="KW-1185">Reference proteome</keyword>
<protein>
    <recommendedName>
        <fullName evidence="2">Malate dehydrogenase, mitochondrial</fullName>
        <ecNumber evidence="1">1.1.1.37</ecNumber>
    </recommendedName>
</protein>
<dbReference type="InterPro" id="IPR015955">
    <property type="entry name" value="Lactate_DH/Glyco_Ohase_4_C"/>
</dbReference>
<dbReference type="SUPFAM" id="SSF51735">
    <property type="entry name" value="NAD(P)-binding Rossmann-fold domains"/>
    <property type="match status" value="1"/>
</dbReference>
<keyword evidence="5" id="KW-0520">NAD</keyword>
<dbReference type="OrthoDB" id="4069699at2759"/>
<dbReference type="InterPro" id="IPR022383">
    <property type="entry name" value="Lactate/malate_DH_C"/>
</dbReference>
<evidence type="ECO:0000256" key="2">
    <source>
        <dbReference type="ARBA" id="ARBA00016075"/>
    </source>
</evidence>
<dbReference type="InterPro" id="IPR001236">
    <property type="entry name" value="Lactate/malate_DH_N"/>
</dbReference>
<dbReference type="PANTHER" id="PTHR11540">
    <property type="entry name" value="MALATE AND LACTATE DEHYDROGENASE"/>
    <property type="match status" value="1"/>
</dbReference>
<feature type="domain" description="Lactate/malate dehydrogenase N-terminal" evidence="7">
    <location>
        <begin position="22"/>
        <end position="164"/>
    </location>
</feature>
<organism evidence="9 10">
    <name type="scientific">Aphidius gifuensis</name>
    <name type="common">Parasitoid wasp</name>
    <dbReference type="NCBI Taxonomy" id="684658"/>
    <lineage>
        <taxon>Eukaryota</taxon>
        <taxon>Metazoa</taxon>
        <taxon>Ecdysozoa</taxon>
        <taxon>Arthropoda</taxon>
        <taxon>Hexapoda</taxon>
        <taxon>Insecta</taxon>
        <taxon>Pterygota</taxon>
        <taxon>Neoptera</taxon>
        <taxon>Endopterygota</taxon>
        <taxon>Hymenoptera</taxon>
        <taxon>Apocrita</taxon>
        <taxon>Ichneumonoidea</taxon>
        <taxon>Braconidae</taxon>
        <taxon>Aphidiinae</taxon>
        <taxon>Aphidius</taxon>
    </lineage>
</organism>
<evidence type="ECO:0000259" key="8">
    <source>
        <dbReference type="Pfam" id="PF02866"/>
    </source>
</evidence>
<dbReference type="AlphaFoldDB" id="A0A834XTZ1"/>
<evidence type="ECO:0000256" key="1">
    <source>
        <dbReference type="ARBA" id="ARBA00012995"/>
    </source>
</evidence>
<proteinExistence type="inferred from homology"/>
<comment type="caution">
    <text evidence="9">The sequence shown here is derived from an EMBL/GenBank/DDBJ whole genome shotgun (WGS) entry which is preliminary data.</text>
</comment>
<dbReference type="EC" id="1.1.1.37" evidence="1"/>
<evidence type="ECO:0000313" key="9">
    <source>
        <dbReference type="EMBL" id="KAF7992453.1"/>
    </source>
</evidence>
<evidence type="ECO:0000256" key="4">
    <source>
        <dbReference type="ARBA" id="ARBA00023002"/>
    </source>
</evidence>
<dbReference type="GO" id="GO:0005739">
    <property type="term" value="C:mitochondrion"/>
    <property type="evidence" value="ECO:0007669"/>
    <property type="project" value="TreeGrafter"/>
</dbReference>
<dbReference type="Pfam" id="PF02866">
    <property type="entry name" value="Ldh_1_C"/>
    <property type="match status" value="1"/>
</dbReference>
<reference evidence="9 10" key="1">
    <citation type="submission" date="2020-08" db="EMBL/GenBank/DDBJ databases">
        <title>Aphidius gifuensis genome sequencing and assembly.</title>
        <authorList>
            <person name="Du Z."/>
        </authorList>
    </citation>
    <scope>NUCLEOTIDE SEQUENCE [LARGE SCALE GENOMIC DNA]</scope>
    <source>
        <strain evidence="9">YNYX2018</strain>
        <tissue evidence="9">Adults</tissue>
    </source>
</reference>
<dbReference type="Gene3D" id="3.40.50.720">
    <property type="entry name" value="NAD(P)-binding Rossmann-like Domain"/>
    <property type="match status" value="1"/>
</dbReference>
<dbReference type="Proteomes" id="UP000639338">
    <property type="component" value="Unassembled WGS sequence"/>
</dbReference>
<evidence type="ECO:0000256" key="3">
    <source>
        <dbReference type="ARBA" id="ARBA00022532"/>
    </source>
</evidence>
<dbReference type="GO" id="GO:0030060">
    <property type="term" value="F:L-malate dehydrogenase (NAD+) activity"/>
    <property type="evidence" value="ECO:0007669"/>
    <property type="project" value="UniProtKB-EC"/>
</dbReference>
<keyword evidence="3" id="KW-0816">Tricarboxylic acid cycle</keyword>
<dbReference type="EMBL" id="JACMRX010000003">
    <property type="protein sequence ID" value="KAF7992453.1"/>
    <property type="molecule type" value="Genomic_DNA"/>
</dbReference>
<evidence type="ECO:0000259" key="7">
    <source>
        <dbReference type="Pfam" id="PF00056"/>
    </source>
</evidence>
<dbReference type="Gene3D" id="3.90.110.10">
    <property type="entry name" value="Lactate dehydrogenase/glycoside hydrolase, family 4, C-terminal"/>
    <property type="match status" value="1"/>
</dbReference>
<feature type="domain" description="Lactate/malate dehydrogenase C-terminal" evidence="8">
    <location>
        <begin position="169"/>
        <end position="325"/>
    </location>
</feature>
<dbReference type="GO" id="GO:0006099">
    <property type="term" value="P:tricarboxylic acid cycle"/>
    <property type="evidence" value="ECO:0007669"/>
    <property type="project" value="UniProtKB-KW"/>
</dbReference>
<sequence length="352" mass="38988">MLISKIQLSNLNNLSCYKNNINVGIIGGGMTSIYTAIILKQLKHINTINIIDTKDCLSGDVVDASNIDTSAKIKYYKIQDFNEAVSKTNIIALMDNVDSRISTNDPKEQFSMISNYIRDIAKKLVMTCPSAIFVVFARPVTSTLPLVSEIFRRYGQWNPSKVIGSVGIDKMRIEAMAGNLFDLDPAFISIPIVGGADPTTIVPLITRAQSLNQISREHERQLINQLKTADIDLEETNGNFNGPSMSSGVSSAKLISQIAQALTGKTNIINSIYIRSNIMPFCRFFTHEVKLGVHGVENKLPLPKVSPLALELIEQAVLNINEQCKHVNDYLDNEHIDITDKSCENLTCKLKE</sequence>
<accession>A0A834XTZ1</accession>
<evidence type="ECO:0000256" key="5">
    <source>
        <dbReference type="ARBA" id="ARBA00023027"/>
    </source>
</evidence>
<name>A0A834XTZ1_APHGI</name>
<gene>
    <name evidence="9" type="ORF">HCN44_001778</name>
</gene>
<dbReference type="Pfam" id="PF00056">
    <property type="entry name" value="Ldh_1_N"/>
    <property type="match status" value="1"/>
</dbReference>
<evidence type="ECO:0000256" key="6">
    <source>
        <dbReference type="RuleBase" id="RU003369"/>
    </source>
</evidence>
<comment type="similarity">
    <text evidence="6">Belongs to the LDH/MDH superfamily.</text>
</comment>
<evidence type="ECO:0000313" key="10">
    <source>
        <dbReference type="Proteomes" id="UP000639338"/>
    </source>
</evidence>
<dbReference type="PANTHER" id="PTHR11540:SF16">
    <property type="entry name" value="MALATE DEHYDROGENASE, MITOCHONDRIAL"/>
    <property type="match status" value="1"/>
</dbReference>
<keyword evidence="4 6" id="KW-0560">Oxidoreductase</keyword>
<dbReference type="InterPro" id="IPR036291">
    <property type="entry name" value="NAD(P)-bd_dom_sf"/>
</dbReference>
<dbReference type="SUPFAM" id="SSF56327">
    <property type="entry name" value="LDH C-terminal domain-like"/>
    <property type="match status" value="1"/>
</dbReference>